<name>A0AAV7CZL7_ENGPU</name>
<organism evidence="2 3">
    <name type="scientific">Engystomops pustulosus</name>
    <name type="common">Tungara frog</name>
    <name type="synonym">Physalaemus pustulosus</name>
    <dbReference type="NCBI Taxonomy" id="76066"/>
    <lineage>
        <taxon>Eukaryota</taxon>
        <taxon>Metazoa</taxon>
        <taxon>Chordata</taxon>
        <taxon>Craniata</taxon>
        <taxon>Vertebrata</taxon>
        <taxon>Euteleostomi</taxon>
        <taxon>Amphibia</taxon>
        <taxon>Batrachia</taxon>
        <taxon>Anura</taxon>
        <taxon>Neobatrachia</taxon>
        <taxon>Hyloidea</taxon>
        <taxon>Leptodactylidae</taxon>
        <taxon>Leiuperinae</taxon>
        <taxon>Engystomops</taxon>
    </lineage>
</organism>
<evidence type="ECO:0000313" key="2">
    <source>
        <dbReference type="EMBL" id="KAG8589478.1"/>
    </source>
</evidence>
<proteinExistence type="predicted"/>
<keyword evidence="1" id="KW-0472">Membrane</keyword>
<comment type="caution">
    <text evidence="2">The sequence shown here is derived from an EMBL/GenBank/DDBJ whole genome shotgun (WGS) entry which is preliminary data.</text>
</comment>
<keyword evidence="1" id="KW-0812">Transmembrane</keyword>
<keyword evidence="1" id="KW-1133">Transmembrane helix</keyword>
<dbReference type="AlphaFoldDB" id="A0AAV7CZL7"/>
<protein>
    <submittedName>
        <fullName evidence="2">Uncharacterized protein</fullName>
    </submittedName>
</protein>
<gene>
    <name evidence="2" type="ORF">GDO81_006407</name>
</gene>
<evidence type="ECO:0000256" key="1">
    <source>
        <dbReference type="SAM" id="Phobius"/>
    </source>
</evidence>
<dbReference type="Proteomes" id="UP000824782">
    <property type="component" value="Unassembled WGS sequence"/>
</dbReference>
<accession>A0AAV7CZL7</accession>
<keyword evidence="3" id="KW-1185">Reference proteome</keyword>
<evidence type="ECO:0000313" key="3">
    <source>
        <dbReference type="Proteomes" id="UP000824782"/>
    </source>
</evidence>
<dbReference type="EMBL" id="WNYA01000002">
    <property type="protein sequence ID" value="KAG8589478.1"/>
    <property type="molecule type" value="Genomic_DNA"/>
</dbReference>
<feature type="transmembrane region" description="Helical" evidence="1">
    <location>
        <begin position="74"/>
        <end position="95"/>
    </location>
</feature>
<reference evidence="2" key="1">
    <citation type="thesis" date="2020" institute="ProQuest LLC" country="789 East Eisenhower Parkway, Ann Arbor, MI, USA">
        <title>Comparative Genomics and Chromosome Evolution.</title>
        <authorList>
            <person name="Mudd A.B."/>
        </authorList>
    </citation>
    <scope>NUCLEOTIDE SEQUENCE</scope>
    <source>
        <strain evidence="2">237g6f4</strain>
        <tissue evidence="2">Blood</tissue>
    </source>
</reference>
<sequence length="98" mass="11715">MVRKFMKLPNLYSKEVNQVIHHALKRFCPLQKSSFTAYSSYRTCNRERKLSMYRNRLHTTGACYNLDNSNTTFILWRTWQVSPTVVLGLFLLSIYRME</sequence>